<feature type="compositionally biased region" description="Low complexity" evidence="6">
    <location>
        <begin position="725"/>
        <end position="736"/>
    </location>
</feature>
<accession>A0AAD5GYC9</accession>
<feature type="binding site" evidence="5">
    <location>
        <position position="865"/>
    </location>
    <ligand>
        <name>ATP</name>
        <dbReference type="ChEBI" id="CHEBI:30616"/>
    </ligand>
</feature>
<dbReference type="InterPro" id="IPR000719">
    <property type="entry name" value="Prot_kinase_dom"/>
</dbReference>
<keyword evidence="8" id="KW-0732">Signal</keyword>
<dbReference type="GO" id="GO:0016020">
    <property type="term" value="C:membrane"/>
    <property type="evidence" value="ECO:0007669"/>
    <property type="project" value="UniProtKB-SubCell"/>
</dbReference>
<evidence type="ECO:0000256" key="8">
    <source>
        <dbReference type="SAM" id="SignalP"/>
    </source>
</evidence>
<dbReference type="SUPFAM" id="SSF52058">
    <property type="entry name" value="L domain-like"/>
    <property type="match status" value="1"/>
</dbReference>
<dbReference type="EMBL" id="JADXDR010000166">
    <property type="protein sequence ID" value="KAI7837019.1"/>
    <property type="molecule type" value="Genomic_DNA"/>
</dbReference>
<evidence type="ECO:0000259" key="9">
    <source>
        <dbReference type="PROSITE" id="PS50011"/>
    </source>
</evidence>
<feature type="compositionally biased region" description="Low complexity" evidence="6">
    <location>
        <begin position="554"/>
        <end position="571"/>
    </location>
</feature>
<keyword evidence="3" id="KW-0433">Leucine-rich repeat</keyword>
<dbReference type="Proteomes" id="UP001205105">
    <property type="component" value="Unassembled WGS sequence"/>
</dbReference>
<keyword evidence="11" id="KW-1185">Reference proteome</keyword>
<comment type="caution">
    <text evidence="10">The sequence shown here is derived from an EMBL/GenBank/DDBJ whole genome shotgun (WGS) entry which is preliminary data.</text>
</comment>
<evidence type="ECO:0000256" key="1">
    <source>
        <dbReference type="ARBA" id="ARBA00004370"/>
    </source>
</evidence>
<dbReference type="InterPro" id="IPR032675">
    <property type="entry name" value="LRR_dom_sf"/>
</dbReference>
<evidence type="ECO:0000313" key="11">
    <source>
        <dbReference type="Proteomes" id="UP001205105"/>
    </source>
</evidence>
<feature type="region of interest" description="Disordered" evidence="6">
    <location>
        <begin position="20"/>
        <end position="100"/>
    </location>
</feature>
<dbReference type="InterPro" id="IPR017441">
    <property type="entry name" value="Protein_kinase_ATP_BS"/>
</dbReference>
<feature type="domain" description="Protein kinase" evidence="9">
    <location>
        <begin position="837"/>
        <end position="908"/>
    </location>
</feature>
<dbReference type="Pfam" id="PF08263">
    <property type="entry name" value="LRRNT_2"/>
    <property type="match status" value="1"/>
</dbReference>
<feature type="signal peptide" evidence="8">
    <location>
        <begin position="1"/>
        <end position="23"/>
    </location>
</feature>
<keyword evidence="5" id="KW-0067">ATP-binding</keyword>
<dbReference type="InterPro" id="IPR013210">
    <property type="entry name" value="LRR_N_plant-typ"/>
</dbReference>
<evidence type="ECO:0000256" key="2">
    <source>
        <dbReference type="ARBA" id="ARBA00004430"/>
    </source>
</evidence>
<gene>
    <name evidence="10" type="ORF">COHA_009097</name>
</gene>
<feature type="chain" id="PRO_5042053569" description="Protein kinase domain-containing protein" evidence="8">
    <location>
        <begin position="24"/>
        <end position="908"/>
    </location>
</feature>
<dbReference type="AlphaFoldDB" id="A0AAD5GYC9"/>
<reference evidence="10" key="1">
    <citation type="submission" date="2020-11" db="EMBL/GenBank/DDBJ databases">
        <title>Chlorella ohadii genome sequencing and assembly.</title>
        <authorList>
            <person name="Murik O."/>
            <person name="Treves H."/>
            <person name="Kedem I."/>
            <person name="Shotland Y."/>
            <person name="Kaplan A."/>
        </authorList>
    </citation>
    <scope>NUCLEOTIDE SEQUENCE</scope>
    <source>
        <strain evidence="10">1</strain>
    </source>
</reference>
<keyword evidence="7" id="KW-1133">Transmembrane helix</keyword>
<evidence type="ECO:0000256" key="7">
    <source>
        <dbReference type="SAM" id="Phobius"/>
    </source>
</evidence>
<name>A0AAD5GYC9_9CHLO</name>
<dbReference type="SUPFAM" id="SSF56112">
    <property type="entry name" value="Protein kinase-like (PK-like)"/>
    <property type="match status" value="1"/>
</dbReference>
<feature type="compositionally biased region" description="Gly residues" evidence="6">
    <location>
        <begin position="68"/>
        <end position="89"/>
    </location>
</feature>
<organism evidence="10 11">
    <name type="scientific">Chlorella ohadii</name>
    <dbReference type="NCBI Taxonomy" id="2649997"/>
    <lineage>
        <taxon>Eukaryota</taxon>
        <taxon>Viridiplantae</taxon>
        <taxon>Chlorophyta</taxon>
        <taxon>core chlorophytes</taxon>
        <taxon>Trebouxiophyceae</taxon>
        <taxon>Chlorellales</taxon>
        <taxon>Chlorellaceae</taxon>
        <taxon>Chlorella clade</taxon>
        <taxon>Chlorella</taxon>
    </lineage>
</organism>
<dbReference type="Pfam" id="PF00560">
    <property type="entry name" value="LRR_1"/>
    <property type="match status" value="3"/>
</dbReference>
<feature type="compositionally biased region" description="Low complexity" evidence="6">
    <location>
        <begin position="788"/>
        <end position="798"/>
    </location>
</feature>
<feature type="region of interest" description="Disordered" evidence="6">
    <location>
        <begin position="554"/>
        <end position="575"/>
    </location>
</feature>
<dbReference type="PROSITE" id="PS50011">
    <property type="entry name" value="PROTEIN_KINASE_DOM"/>
    <property type="match status" value="1"/>
</dbReference>
<evidence type="ECO:0000256" key="5">
    <source>
        <dbReference type="PROSITE-ProRule" id="PRU10141"/>
    </source>
</evidence>
<feature type="compositionally biased region" description="Low complexity" evidence="6">
    <location>
        <begin position="57"/>
        <end position="67"/>
    </location>
</feature>
<feature type="region of interest" description="Disordered" evidence="6">
    <location>
        <begin position="723"/>
        <end position="743"/>
    </location>
</feature>
<dbReference type="GO" id="GO:0005524">
    <property type="term" value="F:ATP binding"/>
    <property type="evidence" value="ECO:0007669"/>
    <property type="project" value="UniProtKB-UniRule"/>
</dbReference>
<proteinExistence type="predicted"/>
<comment type="subcellular location">
    <subcellularLocation>
        <location evidence="2">Cytoplasm</location>
        <location evidence="2">Cytoskeleton</location>
        <location evidence="2">Cilium axoneme</location>
    </subcellularLocation>
    <subcellularLocation>
        <location evidence="1">Membrane</location>
    </subcellularLocation>
</comment>
<evidence type="ECO:0000256" key="3">
    <source>
        <dbReference type="ARBA" id="ARBA00022614"/>
    </source>
</evidence>
<dbReference type="Gene3D" id="3.30.200.20">
    <property type="entry name" value="Phosphorylase Kinase, domain 1"/>
    <property type="match status" value="1"/>
</dbReference>
<dbReference type="InterPro" id="IPR050647">
    <property type="entry name" value="Plant_LRR-RLKs"/>
</dbReference>
<dbReference type="PANTHER" id="PTHR48056">
    <property type="entry name" value="LRR RECEPTOR-LIKE SERINE/THREONINE-PROTEIN KINASE-RELATED"/>
    <property type="match status" value="1"/>
</dbReference>
<feature type="region of interest" description="Disordered" evidence="6">
    <location>
        <begin position="664"/>
        <end position="700"/>
    </location>
</feature>
<dbReference type="InterPro" id="IPR001611">
    <property type="entry name" value="Leu-rich_rpt"/>
</dbReference>
<feature type="transmembrane region" description="Helical" evidence="7">
    <location>
        <begin position="579"/>
        <end position="604"/>
    </location>
</feature>
<feature type="compositionally biased region" description="Gly residues" evidence="6">
    <location>
        <begin position="25"/>
        <end position="40"/>
    </location>
</feature>
<dbReference type="Gene3D" id="3.80.10.10">
    <property type="entry name" value="Ribonuclease Inhibitor"/>
    <property type="match status" value="1"/>
</dbReference>
<keyword evidence="4" id="KW-0677">Repeat</keyword>
<evidence type="ECO:0000313" key="10">
    <source>
        <dbReference type="EMBL" id="KAI7837019.1"/>
    </source>
</evidence>
<feature type="region of interest" description="Disordered" evidence="6">
    <location>
        <begin position="777"/>
        <end position="806"/>
    </location>
</feature>
<protein>
    <recommendedName>
        <fullName evidence="9">Protein kinase domain-containing protein</fullName>
    </recommendedName>
</protein>
<dbReference type="PROSITE" id="PS00107">
    <property type="entry name" value="PROTEIN_KINASE_ATP"/>
    <property type="match status" value="1"/>
</dbReference>
<keyword evidence="5" id="KW-0547">Nucleotide-binding</keyword>
<dbReference type="GO" id="GO:0005930">
    <property type="term" value="C:axoneme"/>
    <property type="evidence" value="ECO:0007669"/>
    <property type="project" value="UniProtKB-SubCell"/>
</dbReference>
<sequence>MWRAQLLAASLLAVVAASGRTSGQQTGGSSGGSSSGGGSSANGAAAPAVAPSPEPAPAAAAPPTAAVVGGGGEGSPGLPVGAGTGGAGPPGVSWLQVPGSTGRRDLDVQSLLQLRDAVENWDEFSSANGFQGWNDTSSVPVCSWSGVTCADDGTILTLSWQCRTCPVRAIGKLPPGLGSLSTLATLDLQSNSFYGTLPKQWGEVDNWPQLQNIYLNDNNLTGTLPEEWGQPGAMPSLLQLRVDSNRLTGTLPQNWGIEETSMRELGVIRLSNNSLNGTLPEQWGTPGAFPQLSVLSLDRNNITGTLPEIWGAAQAMTLLQELYLQNNSLTGGLPLQWGGPQGMARMRFFFAANNPLGGTLPPTWGINGSFPEMKTLDLNNTKLTGTLPPEWGNIDAMPALDALRIERNDLSGSIPQVSMQLFLSPLSATPFGNTRTAPHRWPWCAARLESCPVDQLCFPKQDWTGFETLSRLVIKPGNPRLCGPAPQGLGFSLCDDRDLTCLRIPINLSSTCEPVQAAARPPAEEMLAEALRSPPAGGGGGGAAAAAPVLAPAPAGGAPASGEPSGSSSSGSSGGGTNVGAIVGGVVGGVAAVAIAGALLAFVLGRRRREQRRRQELLRQDDLKPSARPFISEEEEMERGMGGAALSPVAAATAVPHREYSTITPHSNQTVGAATRGSSRTVLSETERRSSRLGSLLGISSGRLGSNSASGLLARWCSQSRTDSLELPSSPEEGPVPGVPSGGLHVMAQIAEEEGGSSSQDKQKQSDEDAAIAGALGSVDAPLPSPGSPLGSAAPSPGAGSGSGAGSGGLNRFFSAALPWSDWEIRPEELEIAKRPDGSDWVLGSGGFGKVFKALRHGVQPVAVKIIPVRGDQHETAVAATRMEIAVLRACRDANIVQFQFQVGCCSH</sequence>
<dbReference type="GO" id="GO:0004672">
    <property type="term" value="F:protein kinase activity"/>
    <property type="evidence" value="ECO:0007669"/>
    <property type="project" value="InterPro"/>
</dbReference>
<dbReference type="InterPro" id="IPR011009">
    <property type="entry name" value="Kinase-like_dom_sf"/>
</dbReference>
<keyword evidence="7" id="KW-0472">Membrane</keyword>
<evidence type="ECO:0000256" key="6">
    <source>
        <dbReference type="SAM" id="MobiDB-lite"/>
    </source>
</evidence>
<evidence type="ECO:0000256" key="4">
    <source>
        <dbReference type="ARBA" id="ARBA00022737"/>
    </source>
</evidence>
<keyword evidence="7" id="KW-0812">Transmembrane</keyword>